<sequence>MLRLSSSNSSSNLFKFKVLFNNKSVSSLKLVFSSLSFKSTSSISTKSSSSKFKYSSTKISKTSVFVFSIPKYGNSCLACE</sequence>
<dbReference type="Proteomes" id="UP000439903">
    <property type="component" value="Unassembled WGS sequence"/>
</dbReference>
<dbReference type="AlphaFoldDB" id="A0A8H3XAK2"/>
<reference evidence="1 2" key="1">
    <citation type="journal article" date="2019" name="Environ. Microbiol.">
        <title>At the nexus of three kingdoms: the genome of the mycorrhizal fungus Gigaspora margarita provides insights into plant, endobacterial and fungal interactions.</title>
        <authorList>
            <person name="Venice F."/>
            <person name="Ghignone S."/>
            <person name="Salvioli di Fossalunga A."/>
            <person name="Amselem J."/>
            <person name="Novero M."/>
            <person name="Xianan X."/>
            <person name="Sedzielewska Toro K."/>
            <person name="Morin E."/>
            <person name="Lipzen A."/>
            <person name="Grigoriev I.V."/>
            <person name="Henrissat B."/>
            <person name="Martin F.M."/>
            <person name="Bonfante P."/>
        </authorList>
    </citation>
    <scope>NUCLEOTIDE SEQUENCE [LARGE SCALE GENOMIC DNA]</scope>
    <source>
        <strain evidence="1 2">BEG34</strain>
    </source>
</reference>
<accession>A0A8H3XAK2</accession>
<keyword evidence="2" id="KW-1185">Reference proteome</keyword>
<evidence type="ECO:0000313" key="2">
    <source>
        <dbReference type="Proteomes" id="UP000439903"/>
    </source>
</evidence>
<name>A0A8H3XAK2_GIGMA</name>
<proteinExistence type="predicted"/>
<comment type="caution">
    <text evidence="1">The sequence shown here is derived from an EMBL/GenBank/DDBJ whole genome shotgun (WGS) entry which is preliminary data.</text>
</comment>
<dbReference type="EMBL" id="WTPW01001350">
    <property type="protein sequence ID" value="KAF0441210.1"/>
    <property type="molecule type" value="Genomic_DNA"/>
</dbReference>
<gene>
    <name evidence="1" type="ORF">F8M41_003883</name>
</gene>
<organism evidence="1 2">
    <name type="scientific">Gigaspora margarita</name>
    <dbReference type="NCBI Taxonomy" id="4874"/>
    <lineage>
        <taxon>Eukaryota</taxon>
        <taxon>Fungi</taxon>
        <taxon>Fungi incertae sedis</taxon>
        <taxon>Mucoromycota</taxon>
        <taxon>Glomeromycotina</taxon>
        <taxon>Glomeromycetes</taxon>
        <taxon>Diversisporales</taxon>
        <taxon>Gigasporaceae</taxon>
        <taxon>Gigaspora</taxon>
    </lineage>
</organism>
<evidence type="ECO:0000313" key="1">
    <source>
        <dbReference type="EMBL" id="KAF0441210.1"/>
    </source>
</evidence>
<protein>
    <submittedName>
        <fullName evidence="1">Uncharacterized protein</fullName>
    </submittedName>
</protein>